<protein>
    <recommendedName>
        <fullName evidence="3">Reverse transcriptase domain-containing protein</fullName>
    </recommendedName>
</protein>
<dbReference type="EMBL" id="CYKH01000963">
    <property type="protein sequence ID" value="CUG73423.1"/>
    <property type="molecule type" value="Genomic_DNA"/>
</dbReference>
<sequence>MGFVQLFTSKEKHVYDPIPGRLRATRRRLITVPWALNQAEDVLAPTTLASRQEVVEGLSRDGASLFDIEAYYAHFPLPPDAQLYYCYKFQGKMYCLLTIPTGGRHCPALAQALARSIAIIVGRTSPTVQILAYLDNFRFAGGGLEVLKATNEFISLTTYLKIKISCDAEFSPHYTFLGIVCRHATVTLPASTQASEKSLEKLRINKAEMLGTDNTLTLRRGLKVLGSLIWIASITSIKMADHYIPLKFFRRKATSTALDTPISLWTCTIRPLDRWVEQSLENLPRIYNNPTVAPEATHLTLFASLDGYGSVAMAVNAANIPTLRICMGPWARMLGELTPHINQLEALALVLGIRDCSRFQADTADIFVDNSTLVHIVERGYSPRYWANTAAAVLNDLLNDQFNDWRITWISTFQNLADIASRTHTQVATQLTLPLPFSPRVES</sequence>
<dbReference type="OrthoDB" id="247557at2759"/>
<gene>
    <name evidence="1" type="ORF">BSAL_84190</name>
</gene>
<proteinExistence type="predicted"/>
<organism evidence="1 2">
    <name type="scientific">Bodo saltans</name>
    <name type="common">Flagellated protozoan</name>
    <dbReference type="NCBI Taxonomy" id="75058"/>
    <lineage>
        <taxon>Eukaryota</taxon>
        <taxon>Discoba</taxon>
        <taxon>Euglenozoa</taxon>
        <taxon>Kinetoplastea</taxon>
        <taxon>Metakinetoplastina</taxon>
        <taxon>Eubodonida</taxon>
        <taxon>Bodonidae</taxon>
        <taxon>Bodo</taxon>
    </lineage>
</organism>
<evidence type="ECO:0000313" key="2">
    <source>
        <dbReference type="Proteomes" id="UP000051952"/>
    </source>
</evidence>
<dbReference type="InterPro" id="IPR052055">
    <property type="entry name" value="Hepadnavirus_pol/RT"/>
</dbReference>
<dbReference type="PANTHER" id="PTHR33050">
    <property type="entry name" value="REVERSE TRANSCRIPTASE DOMAIN-CONTAINING PROTEIN"/>
    <property type="match status" value="1"/>
</dbReference>
<dbReference type="VEuPathDB" id="TriTrypDB:BSAL_84190"/>
<dbReference type="SUPFAM" id="SSF56672">
    <property type="entry name" value="DNA/RNA polymerases"/>
    <property type="match status" value="1"/>
</dbReference>
<dbReference type="AlphaFoldDB" id="A0A0S4J436"/>
<dbReference type="PANTHER" id="PTHR33050:SF7">
    <property type="entry name" value="RIBONUCLEASE H"/>
    <property type="match status" value="1"/>
</dbReference>
<dbReference type="Proteomes" id="UP000051952">
    <property type="component" value="Unassembled WGS sequence"/>
</dbReference>
<evidence type="ECO:0000313" key="1">
    <source>
        <dbReference type="EMBL" id="CUG73423.1"/>
    </source>
</evidence>
<reference evidence="2" key="1">
    <citation type="submission" date="2015-09" db="EMBL/GenBank/DDBJ databases">
        <authorList>
            <consortium name="Pathogen Informatics"/>
        </authorList>
    </citation>
    <scope>NUCLEOTIDE SEQUENCE [LARGE SCALE GENOMIC DNA]</scope>
    <source>
        <strain evidence="2">Lake Konstanz</strain>
    </source>
</reference>
<keyword evidence="2" id="KW-1185">Reference proteome</keyword>
<name>A0A0S4J436_BODSA</name>
<evidence type="ECO:0008006" key="3">
    <source>
        <dbReference type="Google" id="ProtNLM"/>
    </source>
</evidence>
<accession>A0A0S4J436</accession>
<dbReference type="InterPro" id="IPR043502">
    <property type="entry name" value="DNA/RNA_pol_sf"/>
</dbReference>